<feature type="transmembrane region" description="Helical" evidence="11">
    <location>
        <begin position="576"/>
        <end position="596"/>
    </location>
</feature>
<dbReference type="InterPro" id="IPR027417">
    <property type="entry name" value="P-loop_NTPase"/>
</dbReference>
<protein>
    <submittedName>
        <fullName evidence="13">Pleiotropic drug resistance protein 3</fullName>
    </submittedName>
</protein>
<accession>A0ABR2LFZ9</accession>
<keyword evidence="5" id="KW-0677">Repeat</keyword>
<gene>
    <name evidence="13" type="primary">PDR3</name>
    <name evidence="13" type="ORF">KSP40_PGU014768</name>
</gene>
<dbReference type="Pfam" id="PF08370">
    <property type="entry name" value="PDR_assoc"/>
    <property type="match status" value="1"/>
</dbReference>
<evidence type="ECO:0000313" key="13">
    <source>
        <dbReference type="EMBL" id="KAK8939891.1"/>
    </source>
</evidence>
<feature type="domain" description="ABC transporter" evidence="12">
    <location>
        <begin position="55"/>
        <end position="333"/>
    </location>
</feature>
<evidence type="ECO:0000256" key="1">
    <source>
        <dbReference type="ARBA" id="ARBA00004141"/>
    </source>
</evidence>
<evidence type="ECO:0000313" key="14">
    <source>
        <dbReference type="Proteomes" id="UP001412067"/>
    </source>
</evidence>
<dbReference type="PROSITE" id="PS50893">
    <property type="entry name" value="ABC_TRANSPORTER_2"/>
    <property type="match status" value="2"/>
</dbReference>
<comment type="similarity">
    <text evidence="2">Belongs to the ABC transporter superfamily. ABCG family. PDR (TC 3.A.1.205) subfamily.</text>
</comment>
<proteinExistence type="inferred from homology"/>
<keyword evidence="3" id="KW-0813">Transport</keyword>
<organism evidence="13 14">
    <name type="scientific">Platanthera guangdongensis</name>
    <dbReference type="NCBI Taxonomy" id="2320717"/>
    <lineage>
        <taxon>Eukaryota</taxon>
        <taxon>Viridiplantae</taxon>
        <taxon>Streptophyta</taxon>
        <taxon>Embryophyta</taxon>
        <taxon>Tracheophyta</taxon>
        <taxon>Spermatophyta</taxon>
        <taxon>Magnoliopsida</taxon>
        <taxon>Liliopsida</taxon>
        <taxon>Asparagales</taxon>
        <taxon>Orchidaceae</taxon>
        <taxon>Orchidoideae</taxon>
        <taxon>Orchideae</taxon>
        <taxon>Orchidinae</taxon>
        <taxon>Platanthera</taxon>
    </lineage>
</organism>
<keyword evidence="14" id="KW-1185">Reference proteome</keyword>
<feature type="transmembrane region" description="Helical" evidence="11">
    <location>
        <begin position="543"/>
        <end position="564"/>
    </location>
</feature>
<feature type="region of interest" description="Disordered" evidence="10">
    <location>
        <begin position="688"/>
        <end position="721"/>
    </location>
</feature>
<evidence type="ECO:0000259" key="12">
    <source>
        <dbReference type="PROSITE" id="PS50893"/>
    </source>
</evidence>
<comment type="caution">
    <text evidence="13">The sequence shown here is derived from an EMBL/GenBank/DDBJ whole genome shotgun (WGS) entry which is preliminary data.</text>
</comment>
<evidence type="ECO:0000256" key="5">
    <source>
        <dbReference type="ARBA" id="ARBA00022737"/>
    </source>
</evidence>
<keyword evidence="7" id="KW-0067">ATP-binding</keyword>
<comment type="subcellular location">
    <subcellularLocation>
        <location evidence="1">Membrane</location>
        <topology evidence="1">Multi-pass membrane protein</topology>
    </subcellularLocation>
</comment>
<evidence type="ECO:0000256" key="10">
    <source>
        <dbReference type="SAM" id="MobiDB-lite"/>
    </source>
</evidence>
<dbReference type="InterPro" id="IPR013581">
    <property type="entry name" value="PDR_assoc"/>
</dbReference>
<evidence type="ECO:0000256" key="6">
    <source>
        <dbReference type="ARBA" id="ARBA00022741"/>
    </source>
</evidence>
<keyword evidence="8 11" id="KW-1133">Transmembrane helix</keyword>
<dbReference type="InterPro" id="IPR034003">
    <property type="entry name" value="ABCG_PDR_2"/>
</dbReference>
<dbReference type="Pfam" id="PF00005">
    <property type="entry name" value="ABC_tran"/>
    <property type="match status" value="2"/>
</dbReference>
<evidence type="ECO:0000256" key="2">
    <source>
        <dbReference type="ARBA" id="ARBA00006012"/>
    </source>
</evidence>
<evidence type="ECO:0000256" key="3">
    <source>
        <dbReference type="ARBA" id="ARBA00022448"/>
    </source>
</evidence>
<feature type="transmembrane region" description="Helical" evidence="11">
    <location>
        <begin position="429"/>
        <end position="450"/>
    </location>
</feature>
<evidence type="ECO:0000256" key="4">
    <source>
        <dbReference type="ARBA" id="ARBA00022692"/>
    </source>
</evidence>
<dbReference type="Pfam" id="PF01061">
    <property type="entry name" value="ABC2_membrane"/>
    <property type="match status" value="1"/>
</dbReference>
<feature type="domain" description="ABC transporter" evidence="12">
    <location>
        <begin position="744"/>
        <end position="987"/>
    </location>
</feature>
<sequence>MPWTNMNNFILFIYIYRVGVKLPTIEVKFKNLTVEAQCKVVSGKPVPTIWNTVKGFLQGFSKKACGLKSELNVNILNDVSGVIKPSRMTLLLGPPGCGKTTLLLSLAGKVSQLLQMTGKITYNDLKLEEFDPIKTTTFISQHDQHTSEMTVKETLDFSVRCQGVGGRADIMMEVNKREKQALIVPNPDIDTYMKAIAVKGLQENLQTDYILKILELETCSGSMVGDATQKGISGGQKRRLTLGEMMVGPSRIFYMDEISNGLDSSTTFQIISCIQQLVHITEATALISLLQPTPETFNLFDDIILMEKGKIIYHGPRELILGFFENCGFRCPPRKGIADFLQEIISEKDQAQYWYHADKPYSYVTADSFYKKFQSSSIGKELDKELLSLNDKVDSNDNIVAFNPHSITKWEMFKTCMDREFLLLKRNSFVYIFKTIQIAVVAIITMTAFLQTKKDVNLVDSSYLLGSLRFAIIRLMNNGIQELTLTIARLPVFYKHRDLHFYPAWAYSISSALLMIPFSFVESFIWTSLTYYGIGYSHGAKRFLGQCLLFFGLHQVSTSLFRFLASITRTPHTAALSGNLSLLFSFMFSGLVLPQYSLPTWLRWVFWFSPATYADIGLSINEFQAPRWQKLSSGNETLGQQVLTIHGTNYRSNFYWLCVGALFAFTILINILFTIALAYLNNSGSSKTTISIQKPRQEGKKSSIFGNQECRPAEKSTSTPFPKGRMIIPFQPLSMTFQEIQYFIEIPKAMKEQGSRPKKIQLLQHITGAFRPGVLTALMGVSGAGKTTLMDVLCGRKTSGLIEGDIKIGGYPKVQETFAKISGYCEQNDIHSPQITVEESIKFSAWLRLPQEIDAQTKDEFVKLVLETVELDTIKDALVGIPGINGLSTEQRKRLTIAVELVANPSIIFMDEPTSGLDARAAAIVMRAVKSIVDTGRTIVCTIHQPSIDIFESFDEDRRFREDPNRNWRPGSSCGRNWCCWMKFLDC</sequence>
<reference evidence="13 14" key="1">
    <citation type="journal article" date="2022" name="Nat. Plants">
        <title>Genomes of leafy and leafless Platanthera orchids illuminate the evolution of mycoheterotrophy.</title>
        <authorList>
            <person name="Li M.H."/>
            <person name="Liu K.W."/>
            <person name="Li Z."/>
            <person name="Lu H.C."/>
            <person name="Ye Q.L."/>
            <person name="Zhang D."/>
            <person name="Wang J.Y."/>
            <person name="Li Y.F."/>
            <person name="Zhong Z.M."/>
            <person name="Liu X."/>
            <person name="Yu X."/>
            <person name="Liu D.K."/>
            <person name="Tu X.D."/>
            <person name="Liu B."/>
            <person name="Hao Y."/>
            <person name="Liao X.Y."/>
            <person name="Jiang Y.T."/>
            <person name="Sun W.H."/>
            <person name="Chen J."/>
            <person name="Chen Y.Q."/>
            <person name="Ai Y."/>
            <person name="Zhai J.W."/>
            <person name="Wu S.S."/>
            <person name="Zhou Z."/>
            <person name="Hsiao Y.Y."/>
            <person name="Wu W.L."/>
            <person name="Chen Y.Y."/>
            <person name="Lin Y.F."/>
            <person name="Hsu J.L."/>
            <person name="Li C.Y."/>
            <person name="Wang Z.W."/>
            <person name="Zhao X."/>
            <person name="Zhong W.Y."/>
            <person name="Ma X.K."/>
            <person name="Ma L."/>
            <person name="Huang J."/>
            <person name="Chen G.Z."/>
            <person name="Huang M.Z."/>
            <person name="Huang L."/>
            <person name="Peng D.H."/>
            <person name="Luo Y.B."/>
            <person name="Zou S.Q."/>
            <person name="Chen S.P."/>
            <person name="Lan S."/>
            <person name="Tsai W.C."/>
            <person name="Van de Peer Y."/>
            <person name="Liu Z.J."/>
        </authorList>
    </citation>
    <scope>NUCLEOTIDE SEQUENCE [LARGE SCALE GENOMIC DNA]</scope>
    <source>
        <strain evidence="13">Lor288</strain>
    </source>
</reference>
<dbReference type="CDD" id="cd03232">
    <property type="entry name" value="ABCG_PDR_domain2"/>
    <property type="match status" value="1"/>
</dbReference>
<dbReference type="PROSITE" id="PS00211">
    <property type="entry name" value="ABC_TRANSPORTER_1"/>
    <property type="match status" value="1"/>
</dbReference>
<evidence type="ECO:0000256" key="11">
    <source>
        <dbReference type="SAM" id="Phobius"/>
    </source>
</evidence>
<dbReference type="EMBL" id="JBBWWR010000020">
    <property type="protein sequence ID" value="KAK8939891.1"/>
    <property type="molecule type" value="Genomic_DNA"/>
</dbReference>
<feature type="transmembrane region" description="Helical" evidence="11">
    <location>
        <begin position="504"/>
        <end position="531"/>
    </location>
</feature>
<dbReference type="InterPro" id="IPR013525">
    <property type="entry name" value="ABC2_TM"/>
</dbReference>
<evidence type="ECO:0000256" key="7">
    <source>
        <dbReference type="ARBA" id="ARBA00022840"/>
    </source>
</evidence>
<evidence type="ECO:0000256" key="9">
    <source>
        <dbReference type="ARBA" id="ARBA00023136"/>
    </source>
</evidence>
<dbReference type="InterPro" id="IPR017871">
    <property type="entry name" value="ABC_transporter-like_CS"/>
</dbReference>
<evidence type="ECO:0000256" key="8">
    <source>
        <dbReference type="ARBA" id="ARBA00022989"/>
    </source>
</evidence>
<keyword evidence="6" id="KW-0547">Nucleotide-binding</keyword>
<keyword evidence="9 11" id="KW-0472">Membrane</keyword>
<dbReference type="SUPFAM" id="SSF52540">
    <property type="entry name" value="P-loop containing nucleoside triphosphate hydrolases"/>
    <property type="match status" value="2"/>
</dbReference>
<dbReference type="PANTHER" id="PTHR19241">
    <property type="entry name" value="ATP-BINDING CASSETTE TRANSPORTER"/>
    <property type="match status" value="1"/>
</dbReference>
<keyword evidence="4 11" id="KW-0812">Transmembrane</keyword>
<dbReference type="Gene3D" id="3.40.50.300">
    <property type="entry name" value="P-loop containing nucleotide triphosphate hydrolases"/>
    <property type="match status" value="2"/>
</dbReference>
<dbReference type="SMART" id="SM00382">
    <property type="entry name" value="AAA"/>
    <property type="match status" value="2"/>
</dbReference>
<feature type="transmembrane region" description="Helical" evidence="11">
    <location>
        <begin position="654"/>
        <end position="680"/>
    </location>
</feature>
<dbReference type="Proteomes" id="UP001412067">
    <property type="component" value="Unassembled WGS sequence"/>
</dbReference>
<dbReference type="InterPro" id="IPR003593">
    <property type="entry name" value="AAA+_ATPase"/>
</dbReference>
<dbReference type="InterPro" id="IPR003439">
    <property type="entry name" value="ABC_transporter-like_ATP-bd"/>
</dbReference>
<name>A0ABR2LFZ9_9ASPA</name>